<name>A0A837CLB9_9BRAD</name>
<evidence type="ECO:0000313" key="1">
    <source>
        <dbReference type="EMBL" id="KGJ70127.1"/>
    </source>
</evidence>
<gene>
    <name evidence="1" type="ORF">BJA5080_04107</name>
</gene>
<organism evidence="1 2">
    <name type="scientific">Bradyrhizobium diazoefficiens SEMIA 5080</name>
    <dbReference type="NCBI Taxonomy" id="754504"/>
    <lineage>
        <taxon>Bacteria</taxon>
        <taxon>Pseudomonadati</taxon>
        <taxon>Pseudomonadota</taxon>
        <taxon>Alphaproteobacteria</taxon>
        <taxon>Hyphomicrobiales</taxon>
        <taxon>Nitrobacteraceae</taxon>
        <taxon>Bradyrhizobium</taxon>
    </lineage>
</organism>
<dbReference type="RefSeq" id="WP_028174024.1">
    <property type="nucleotide sequence ID" value="NZ_ADOU02000004.1"/>
</dbReference>
<reference evidence="1 2" key="1">
    <citation type="journal article" date="2014" name="BMC Genomics">
        <title>Comparative genomics of Bradyrhizobium japonicum CPAC 15 and Bradyrhizobium diazoefficiens CPAC 7: elite model strains for understanding symbiotic performance with soybean.</title>
        <authorList>
            <person name="Siqueira A.F."/>
            <person name="Ormeno-Orrillo E."/>
            <person name="Souza R.C."/>
            <person name="Rodrigues E.P."/>
            <person name="Almeida L.G."/>
            <person name="Barcellos F.G."/>
            <person name="Batista J.S."/>
            <person name="Nakatami A.S."/>
            <person name="Martinez-Romero E."/>
            <person name="Vasconcelos A.T."/>
            <person name="Hungria M."/>
        </authorList>
    </citation>
    <scope>NUCLEOTIDE SEQUENCE [LARGE SCALE GENOMIC DNA]</scope>
    <source>
        <strain evidence="1 2">SEMIA 5080</strain>
    </source>
</reference>
<proteinExistence type="predicted"/>
<dbReference type="EMBL" id="ADOU02000004">
    <property type="protein sequence ID" value="KGJ70127.1"/>
    <property type="molecule type" value="Genomic_DNA"/>
</dbReference>
<evidence type="ECO:0000313" key="2">
    <source>
        <dbReference type="Proteomes" id="UP000024900"/>
    </source>
</evidence>
<sequence length="114" mass="12907">MTALLLERDRKRLSAIIAIVRPKHSLEARLDALNETDRAQYDRYVERMSAFIADNDIDPDGDPGNAYAMTLRGYGPQLTRAIAAALFGETPKVLLIDTDDTAARRYMEFCDEQR</sequence>
<accession>A0A837CLB9</accession>
<comment type="caution">
    <text evidence="1">The sequence shown here is derived from an EMBL/GenBank/DDBJ whole genome shotgun (WGS) entry which is preliminary data.</text>
</comment>
<dbReference type="AlphaFoldDB" id="A0A837CLB9"/>
<dbReference type="Proteomes" id="UP000024900">
    <property type="component" value="Unassembled WGS sequence"/>
</dbReference>
<protein>
    <submittedName>
        <fullName evidence="1">Uncharacterized protein</fullName>
    </submittedName>
</protein>